<dbReference type="SUPFAM" id="SSF53649">
    <property type="entry name" value="Alkaline phosphatase-like"/>
    <property type="match status" value="1"/>
</dbReference>
<dbReference type="GO" id="GO:0005737">
    <property type="term" value="C:cytoplasm"/>
    <property type="evidence" value="ECO:0007669"/>
    <property type="project" value="TreeGrafter"/>
</dbReference>
<feature type="region of interest" description="Disordered" evidence="3">
    <location>
        <begin position="1"/>
        <end position="28"/>
    </location>
</feature>
<dbReference type="GeneID" id="41971699"/>
<dbReference type="Proteomes" id="UP000319257">
    <property type="component" value="Unassembled WGS sequence"/>
</dbReference>
<name>A0A507BAC0_9PEZI</name>
<dbReference type="PANTHER" id="PTHR45953">
    <property type="entry name" value="IDURONATE 2-SULFATASE"/>
    <property type="match status" value="1"/>
</dbReference>
<dbReference type="GO" id="GO:0046872">
    <property type="term" value="F:metal ion binding"/>
    <property type="evidence" value="ECO:0007669"/>
    <property type="project" value="UniProtKB-KW"/>
</dbReference>
<dbReference type="CDD" id="cd16150">
    <property type="entry name" value="sulfatase_like"/>
    <property type="match status" value="1"/>
</dbReference>
<dbReference type="STRING" id="1093900.A0A507BAC0"/>
<reference evidence="5 6" key="1">
    <citation type="submission" date="2019-06" db="EMBL/GenBank/DDBJ databases">
        <title>Draft genome sequence of the filamentous fungus Phialemoniopsis curvata isolated from diesel fuel.</title>
        <authorList>
            <person name="Varaljay V.A."/>
            <person name="Lyon W.J."/>
            <person name="Crouch A.L."/>
            <person name="Drake C.E."/>
            <person name="Hollomon J.M."/>
            <person name="Nadeau L.J."/>
            <person name="Nunn H.S."/>
            <person name="Stevenson B.S."/>
            <person name="Bojanowski C.L."/>
            <person name="Crookes-Goodson W.J."/>
        </authorList>
    </citation>
    <scope>NUCLEOTIDE SEQUENCE [LARGE SCALE GENOMIC DNA]</scope>
    <source>
        <strain evidence="5 6">D216</strain>
    </source>
</reference>
<dbReference type="OrthoDB" id="103349at2759"/>
<evidence type="ECO:0000256" key="2">
    <source>
        <dbReference type="ARBA" id="ARBA00022801"/>
    </source>
</evidence>
<dbReference type="Gene3D" id="3.40.720.10">
    <property type="entry name" value="Alkaline Phosphatase, subunit A"/>
    <property type="match status" value="1"/>
</dbReference>
<evidence type="ECO:0000259" key="4">
    <source>
        <dbReference type="Pfam" id="PF00884"/>
    </source>
</evidence>
<evidence type="ECO:0000256" key="3">
    <source>
        <dbReference type="SAM" id="MobiDB-lite"/>
    </source>
</evidence>
<evidence type="ECO:0000313" key="6">
    <source>
        <dbReference type="Proteomes" id="UP000319257"/>
    </source>
</evidence>
<evidence type="ECO:0000313" key="5">
    <source>
        <dbReference type="EMBL" id="TPX15554.1"/>
    </source>
</evidence>
<keyword evidence="6" id="KW-1185">Reference proteome</keyword>
<dbReference type="GO" id="GO:0004423">
    <property type="term" value="F:iduronate-2-sulfatase activity"/>
    <property type="evidence" value="ECO:0007669"/>
    <property type="project" value="TreeGrafter"/>
</dbReference>
<sequence>MATKPVQNKGFGMHVEHPPHREPHKPSGMKVDKPNFIIFMPDQLRYDALGCNGNKLVKTPNIDAFAAQGTRFTNCFLQASVCSQSRCSMFTGNYPHVSGHRSLENLIKPWEPNLFRALKEEGGYHVACLAPRGDTFAPHVTELSVDEYGFLETPEFLPQFKKGPPPDPENIWSRLFYKGLRNASAAMDYDDAAVRSALKWLERPPADKPWVLFLPLLFPHCPFQVEEPYFSMYDRKEMTAPASKDDKTGYEPRYMKALREQHGTHRATPEIWAEIMATYYGMISRLDDQFGRIVDKARAKGLWDSTVTMFFTDHGEYLGDHGLIEKWPSGLSESLTREPLIVGGAGLPQGVVYDGMAEMVDLLPTMLQMAGVGEYFMHCGKSMCELLVSGGRDPRTGGEMRHRDYAFSEGGYLTSEEPLLEQSPYPYDIKASLQHGDTELVGKAISVRDRDWAYVYRLYEPPELYSRRGDDPYELHNLAELPEYAEQRRRFEGVVLRWLVERTDVMPWQKDPRFPEVQLESPLSQWEKRGAQQQEQKAAPAA</sequence>
<dbReference type="AlphaFoldDB" id="A0A507BAC0"/>
<proteinExistence type="predicted"/>
<evidence type="ECO:0000256" key="1">
    <source>
        <dbReference type="ARBA" id="ARBA00022723"/>
    </source>
</evidence>
<keyword evidence="1" id="KW-0479">Metal-binding</keyword>
<dbReference type="RefSeq" id="XP_030997265.1">
    <property type="nucleotide sequence ID" value="XM_031138642.1"/>
</dbReference>
<comment type="caution">
    <text evidence="5">The sequence shown here is derived from an EMBL/GenBank/DDBJ whole genome shotgun (WGS) entry which is preliminary data.</text>
</comment>
<feature type="compositionally biased region" description="Low complexity" evidence="3">
    <location>
        <begin position="531"/>
        <end position="542"/>
    </location>
</feature>
<dbReference type="InParanoid" id="A0A507BAC0"/>
<feature type="domain" description="Sulfatase N-terminal" evidence="4">
    <location>
        <begin position="34"/>
        <end position="372"/>
    </location>
</feature>
<dbReference type="PANTHER" id="PTHR45953:SF1">
    <property type="entry name" value="IDURONATE 2-SULFATASE"/>
    <property type="match status" value="1"/>
</dbReference>
<dbReference type="Pfam" id="PF00884">
    <property type="entry name" value="Sulfatase"/>
    <property type="match status" value="1"/>
</dbReference>
<dbReference type="EMBL" id="SKBQ01000020">
    <property type="protein sequence ID" value="TPX15554.1"/>
    <property type="molecule type" value="Genomic_DNA"/>
</dbReference>
<feature type="region of interest" description="Disordered" evidence="3">
    <location>
        <begin position="519"/>
        <end position="542"/>
    </location>
</feature>
<dbReference type="InterPro" id="IPR000917">
    <property type="entry name" value="Sulfatase_N"/>
</dbReference>
<keyword evidence="2" id="KW-0378">Hydrolase</keyword>
<feature type="compositionally biased region" description="Basic and acidic residues" evidence="3">
    <location>
        <begin position="14"/>
        <end position="28"/>
    </location>
</feature>
<gene>
    <name evidence="5" type="ORF">E0L32_004252</name>
</gene>
<organism evidence="5 6">
    <name type="scientific">Thyridium curvatum</name>
    <dbReference type="NCBI Taxonomy" id="1093900"/>
    <lineage>
        <taxon>Eukaryota</taxon>
        <taxon>Fungi</taxon>
        <taxon>Dikarya</taxon>
        <taxon>Ascomycota</taxon>
        <taxon>Pezizomycotina</taxon>
        <taxon>Sordariomycetes</taxon>
        <taxon>Sordariomycetidae</taxon>
        <taxon>Thyridiales</taxon>
        <taxon>Thyridiaceae</taxon>
        <taxon>Thyridium</taxon>
    </lineage>
</organism>
<protein>
    <recommendedName>
        <fullName evidence="4">Sulfatase N-terminal domain-containing protein</fullName>
    </recommendedName>
</protein>
<accession>A0A507BAC0</accession>
<dbReference type="InterPro" id="IPR017850">
    <property type="entry name" value="Alkaline_phosphatase_core_sf"/>
</dbReference>